<dbReference type="EMBL" id="RBLG01000004">
    <property type="protein sequence ID" value="RKS45057.1"/>
    <property type="molecule type" value="Genomic_DNA"/>
</dbReference>
<keyword evidence="1" id="KW-0472">Membrane</keyword>
<feature type="transmembrane region" description="Helical" evidence="1">
    <location>
        <begin position="33"/>
        <end position="52"/>
    </location>
</feature>
<protein>
    <recommendedName>
        <fullName evidence="4">YhhN-like protein</fullName>
    </recommendedName>
</protein>
<keyword evidence="1" id="KW-1133">Transmembrane helix</keyword>
<evidence type="ECO:0000313" key="2">
    <source>
        <dbReference type="EMBL" id="RKS45057.1"/>
    </source>
</evidence>
<dbReference type="Proteomes" id="UP000276282">
    <property type="component" value="Unassembled WGS sequence"/>
</dbReference>
<keyword evidence="3" id="KW-1185">Reference proteome</keyword>
<proteinExistence type="predicted"/>
<keyword evidence="1" id="KW-0812">Transmembrane</keyword>
<feature type="transmembrane region" description="Helical" evidence="1">
    <location>
        <begin position="77"/>
        <end position="96"/>
    </location>
</feature>
<reference evidence="2 3" key="1">
    <citation type="submission" date="2018-10" db="EMBL/GenBank/DDBJ databases">
        <title>Genomic Encyclopedia of Archaeal and Bacterial Type Strains, Phase II (KMG-II): from individual species to whole genera.</title>
        <authorList>
            <person name="Goeker M."/>
        </authorList>
    </citation>
    <scope>NUCLEOTIDE SEQUENCE [LARGE SCALE GENOMIC DNA]</scope>
    <source>
        <strain evidence="2 3">DSM 19839</strain>
    </source>
</reference>
<feature type="transmembrane region" description="Helical" evidence="1">
    <location>
        <begin position="6"/>
        <end position="26"/>
    </location>
</feature>
<dbReference type="AlphaFoldDB" id="A0A495P4B7"/>
<name>A0A495P4B7_9FLAO</name>
<evidence type="ECO:0000313" key="3">
    <source>
        <dbReference type="Proteomes" id="UP000276282"/>
    </source>
</evidence>
<evidence type="ECO:0008006" key="4">
    <source>
        <dbReference type="Google" id="ProtNLM"/>
    </source>
</evidence>
<comment type="caution">
    <text evidence="2">The sequence shown here is derived from an EMBL/GenBank/DDBJ whole genome shotgun (WGS) entry which is preliminary data.</text>
</comment>
<feature type="transmembrane region" description="Helical" evidence="1">
    <location>
        <begin position="204"/>
        <end position="220"/>
    </location>
</feature>
<gene>
    <name evidence="2" type="ORF">BC962_2732</name>
</gene>
<feature type="transmembrane region" description="Helical" evidence="1">
    <location>
        <begin position="108"/>
        <end position="128"/>
    </location>
</feature>
<evidence type="ECO:0000256" key="1">
    <source>
        <dbReference type="SAM" id="Phobius"/>
    </source>
</evidence>
<sequence>MKPYKHFLLITTLTLIVINLGVMINLDEVVSRWVRFASMLIFFLLFISPLYYKQGGLLVFTLLLFSDGLLINYEDPVINALIFIVRAVIYLALIRLVFTRLKQLQTNLFQKIIFTIAIGMNLYLLYLLADMVPVGQSYSFIDILFYLYGLAVIVCVTAAVSFSNRYANRASIFFLGAVLSLAFSDLTYFIAFNLGFSEFFMVDRVFNILGIAFLLQFMFLERLENIDAKSDLDDQHS</sequence>
<accession>A0A495P4B7</accession>
<feature type="transmembrane region" description="Helical" evidence="1">
    <location>
        <begin position="172"/>
        <end position="192"/>
    </location>
</feature>
<organism evidence="2 3">
    <name type="scientific">Gillisia mitskevichiae</name>
    <dbReference type="NCBI Taxonomy" id="270921"/>
    <lineage>
        <taxon>Bacteria</taxon>
        <taxon>Pseudomonadati</taxon>
        <taxon>Bacteroidota</taxon>
        <taxon>Flavobacteriia</taxon>
        <taxon>Flavobacteriales</taxon>
        <taxon>Flavobacteriaceae</taxon>
        <taxon>Gillisia</taxon>
    </lineage>
</organism>
<feature type="transmembrane region" description="Helical" evidence="1">
    <location>
        <begin position="140"/>
        <end position="160"/>
    </location>
</feature>